<protein>
    <submittedName>
        <fullName evidence="10">4-phosphoerythronate dehydrogenase</fullName>
    </submittedName>
</protein>
<evidence type="ECO:0000256" key="1">
    <source>
        <dbReference type="ARBA" id="ARBA00005854"/>
    </source>
</evidence>
<dbReference type="GO" id="GO:0008615">
    <property type="term" value="P:pyridoxine biosynthetic process"/>
    <property type="evidence" value="ECO:0007669"/>
    <property type="project" value="UniProtKB-KW"/>
</dbReference>
<evidence type="ECO:0000256" key="3">
    <source>
        <dbReference type="ARBA" id="ARBA00023002"/>
    </source>
</evidence>
<dbReference type="InterPro" id="IPR050418">
    <property type="entry name" value="D-iso_2-hydroxyacid_DH_PdxB"/>
</dbReference>
<dbReference type="InterPro" id="IPR038251">
    <property type="entry name" value="PdxB_dimer_sf"/>
</dbReference>
<keyword evidence="5" id="KW-0664">Pyridoxine biosynthesis</keyword>
<dbReference type="Gene3D" id="3.40.50.720">
    <property type="entry name" value="NAD(P)-binding Rossmann-like Domain"/>
    <property type="match status" value="2"/>
</dbReference>
<evidence type="ECO:0000259" key="7">
    <source>
        <dbReference type="Pfam" id="PF00389"/>
    </source>
</evidence>
<evidence type="ECO:0000259" key="8">
    <source>
        <dbReference type="Pfam" id="PF02826"/>
    </source>
</evidence>
<keyword evidence="3 6" id="KW-0560">Oxidoreductase</keyword>
<dbReference type="SUPFAM" id="SSF51735">
    <property type="entry name" value="NAD(P)-binding Rossmann-fold domains"/>
    <property type="match status" value="1"/>
</dbReference>
<dbReference type="UniPathway" id="UPA00244">
    <property type="reaction ID" value="UER00310"/>
</dbReference>
<feature type="non-terminal residue" evidence="10">
    <location>
        <position position="1"/>
    </location>
</feature>
<keyword evidence="2" id="KW-0963">Cytoplasm</keyword>
<dbReference type="InterPro" id="IPR020921">
    <property type="entry name" value="Erythronate-4-P_DHase"/>
</dbReference>
<accession>A0A831PQU4</accession>
<keyword evidence="4" id="KW-0520">NAD</keyword>
<dbReference type="Pfam" id="PF11890">
    <property type="entry name" value="DUF3410"/>
    <property type="match status" value="1"/>
</dbReference>
<comment type="caution">
    <text evidence="10">The sequence shown here is derived from an EMBL/GenBank/DDBJ whole genome shotgun (WGS) entry which is preliminary data.</text>
</comment>
<dbReference type="Pfam" id="PF02826">
    <property type="entry name" value="2-Hacid_dh_C"/>
    <property type="match status" value="1"/>
</dbReference>
<sequence>LPGSKTTPEVVKDADAIVTRTRTKCNRDLLEGSKVKFIATATIGYDHIDTVYCKQAGIEWTNAPGCNAESVNQYIASALFSYSMKKRFDLKEKTIGIVGVGHVGSKVARLCETIGMKVLLNDPPRERVEGTEQFVSMEKIQNEADIITFHVPLNKNGEDATFHMVDEKFVQNLKQKPLLINSCRGEVFDTEPVKKALKTSAVSGFIADCWENEPDIDLELLKLADYGTPHIAGYSKDGKANGTKMSVQAISRFFKLGINNWEPENVELPKKTTITIDGNQRREYSILAEAVLSTYDIETDDEALRENPQLFEKLRGDYPVRREFDSYTIKTKNIENETLEKLKKLGFKIKPQ</sequence>
<evidence type="ECO:0000256" key="6">
    <source>
        <dbReference type="RuleBase" id="RU003719"/>
    </source>
</evidence>
<dbReference type="EMBL" id="DSDK01000573">
    <property type="protein sequence ID" value="HDR52028.1"/>
    <property type="molecule type" value="Genomic_DNA"/>
</dbReference>
<dbReference type="InterPro" id="IPR006139">
    <property type="entry name" value="D-isomer_2_OHA_DH_cat_dom"/>
</dbReference>
<dbReference type="InterPro" id="IPR024531">
    <property type="entry name" value="Erythronate-4-P_DHase_dimer"/>
</dbReference>
<comment type="similarity">
    <text evidence="1 6">Belongs to the D-isomer specific 2-hydroxyacid dehydrogenase family.</text>
</comment>
<dbReference type="PANTHER" id="PTHR43761:SF1">
    <property type="entry name" value="D-ISOMER SPECIFIC 2-HYDROXYACID DEHYDROGENASE CATALYTIC DOMAIN-CONTAINING PROTEIN-RELATED"/>
    <property type="match status" value="1"/>
</dbReference>
<dbReference type="Gene3D" id="3.30.1370.170">
    <property type="match status" value="1"/>
</dbReference>
<dbReference type="InterPro" id="IPR006140">
    <property type="entry name" value="D-isomer_DH_NAD-bd"/>
</dbReference>
<name>A0A831PQU4_9BACT</name>
<feature type="domain" description="Erythronate-4-phosphate dehydrogenase dimerisation" evidence="9">
    <location>
        <begin position="268"/>
        <end position="346"/>
    </location>
</feature>
<evidence type="ECO:0000256" key="4">
    <source>
        <dbReference type="ARBA" id="ARBA00023027"/>
    </source>
</evidence>
<organism evidence="10">
    <name type="scientific">Mariniphaga anaerophila</name>
    <dbReference type="NCBI Taxonomy" id="1484053"/>
    <lineage>
        <taxon>Bacteria</taxon>
        <taxon>Pseudomonadati</taxon>
        <taxon>Bacteroidota</taxon>
        <taxon>Bacteroidia</taxon>
        <taxon>Marinilabiliales</taxon>
        <taxon>Prolixibacteraceae</taxon>
        <taxon>Mariniphaga</taxon>
    </lineage>
</organism>
<feature type="domain" description="D-isomer specific 2-hydroxyacid dehydrogenase NAD-binding" evidence="8">
    <location>
        <begin position="84"/>
        <end position="232"/>
    </location>
</feature>
<dbReference type="GO" id="GO:0033711">
    <property type="term" value="F:4-phosphoerythronate dehydrogenase activity"/>
    <property type="evidence" value="ECO:0007669"/>
    <property type="project" value="InterPro"/>
</dbReference>
<evidence type="ECO:0000313" key="10">
    <source>
        <dbReference type="EMBL" id="HDR52028.1"/>
    </source>
</evidence>
<evidence type="ECO:0000256" key="2">
    <source>
        <dbReference type="ARBA" id="ARBA00022490"/>
    </source>
</evidence>
<dbReference type="CDD" id="cd12158">
    <property type="entry name" value="ErythrP_dh"/>
    <property type="match status" value="1"/>
</dbReference>
<dbReference type="SUPFAM" id="SSF52283">
    <property type="entry name" value="Formate/glycerate dehydrogenase catalytic domain-like"/>
    <property type="match status" value="1"/>
</dbReference>
<dbReference type="GO" id="GO:0046983">
    <property type="term" value="F:protein dimerization activity"/>
    <property type="evidence" value="ECO:0007669"/>
    <property type="project" value="InterPro"/>
</dbReference>
<evidence type="ECO:0000256" key="5">
    <source>
        <dbReference type="ARBA" id="ARBA00023096"/>
    </source>
</evidence>
<dbReference type="Proteomes" id="UP000886047">
    <property type="component" value="Unassembled WGS sequence"/>
</dbReference>
<dbReference type="GO" id="GO:0051287">
    <property type="term" value="F:NAD binding"/>
    <property type="evidence" value="ECO:0007669"/>
    <property type="project" value="InterPro"/>
</dbReference>
<dbReference type="PANTHER" id="PTHR43761">
    <property type="entry name" value="D-ISOMER SPECIFIC 2-HYDROXYACID DEHYDROGENASE FAMILY PROTEIN (AFU_ORTHOLOGUE AFUA_1G13630)"/>
    <property type="match status" value="1"/>
</dbReference>
<dbReference type="InterPro" id="IPR036291">
    <property type="entry name" value="NAD(P)-bd_dom_sf"/>
</dbReference>
<dbReference type="AlphaFoldDB" id="A0A831PQU4"/>
<evidence type="ECO:0000259" key="9">
    <source>
        <dbReference type="Pfam" id="PF11890"/>
    </source>
</evidence>
<reference evidence="10" key="1">
    <citation type="journal article" date="2020" name="mSystems">
        <title>Genome- and Community-Level Interaction Insights into Carbon Utilization and Element Cycling Functions of Hydrothermarchaeota in Hydrothermal Sediment.</title>
        <authorList>
            <person name="Zhou Z."/>
            <person name="Liu Y."/>
            <person name="Xu W."/>
            <person name="Pan J."/>
            <person name="Luo Z.H."/>
            <person name="Li M."/>
        </authorList>
    </citation>
    <scope>NUCLEOTIDE SEQUENCE [LARGE SCALE GENOMIC DNA]</scope>
    <source>
        <strain evidence="10">SpSt-1217</strain>
    </source>
</reference>
<dbReference type="GO" id="GO:0005737">
    <property type="term" value="C:cytoplasm"/>
    <property type="evidence" value="ECO:0007669"/>
    <property type="project" value="InterPro"/>
</dbReference>
<dbReference type="Pfam" id="PF00389">
    <property type="entry name" value="2-Hacid_dh"/>
    <property type="match status" value="1"/>
</dbReference>
<feature type="domain" description="D-isomer specific 2-hydroxyacid dehydrogenase catalytic" evidence="7">
    <location>
        <begin position="5"/>
        <end position="255"/>
    </location>
</feature>
<dbReference type="HAMAP" id="MF_01825">
    <property type="entry name" value="PdxB"/>
    <property type="match status" value="1"/>
</dbReference>
<gene>
    <name evidence="10" type="ORF">ENN90_10505</name>
</gene>
<proteinExistence type="inferred from homology"/>